<name>A0A098EPW0_9BACL</name>
<dbReference type="OrthoDB" id="2088138at2"/>
<dbReference type="Proteomes" id="UP000043699">
    <property type="component" value="Unassembled WGS sequence"/>
</dbReference>
<keyword evidence="1" id="KW-0732">Signal</keyword>
<feature type="signal peptide" evidence="1">
    <location>
        <begin position="1"/>
        <end position="21"/>
    </location>
</feature>
<organism evidence="2 3">
    <name type="scientific">Planococcus massiliensis</name>
    <dbReference type="NCBI Taxonomy" id="1499687"/>
    <lineage>
        <taxon>Bacteria</taxon>
        <taxon>Bacillati</taxon>
        <taxon>Bacillota</taxon>
        <taxon>Bacilli</taxon>
        <taxon>Bacillales</taxon>
        <taxon>Caryophanaceae</taxon>
        <taxon>Planococcus</taxon>
    </lineage>
</organism>
<keyword evidence="3" id="KW-1185">Reference proteome</keyword>
<gene>
    <name evidence="2" type="ORF">BN1080_02819</name>
</gene>
<feature type="chain" id="PRO_5039231869" evidence="1">
    <location>
        <begin position="22"/>
        <end position="113"/>
    </location>
</feature>
<proteinExistence type="predicted"/>
<dbReference type="PROSITE" id="PS51257">
    <property type="entry name" value="PROKAR_LIPOPROTEIN"/>
    <property type="match status" value="1"/>
</dbReference>
<accession>A0A098EPW0</accession>
<protein>
    <submittedName>
        <fullName evidence="2">Uncharacterized protein</fullName>
    </submittedName>
</protein>
<dbReference type="AlphaFoldDB" id="A0A098EPW0"/>
<reference evidence="2 3" key="1">
    <citation type="submission" date="2014-09" db="EMBL/GenBank/DDBJ databases">
        <authorList>
            <person name="Urmite Genomes Urmite Genomes"/>
        </authorList>
    </citation>
    <scope>NUCLEOTIDE SEQUENCE [LARGE SCALE GENOMIC DNA]</scope>
    <source>
        <strain evidence="2 3">ES2</strain>
    </source>
</reference>
<evidence type="ECO:0000256" key="1">
    <source>
        <dbReference type="SAM" id="SignalP"/>
    </source>
</evidence>
<sequence>MKLTKHAARLILFLMVMLAIAGCSSAAPTADYTTAEFEEALNAGEELEGKTVSFTVDAIEPASAFGYNLQTGEHLNFVSSKNPGVEVGDELIAKVDEVQSMLGSFIITYEIVE</sequence>
<evidence type="ECO:0000313" key="3">
    <source>
        <dbReference type="Proteomes" id="UP000043699"/>
    </source>
</evidence>
<dbReference type="RefSeq" id="WP_052652787.1">
    <property type="nucleotide sequence ID" value="NZ_CCXS01000001.1"/>
</dbReference>
<evidence type="ECO:0000313" key="2">
    <source>
        <dbReference type="EMBL" id="CEG23812.1"/>
    </source>
</evidence>
<dbReference type="EMBL" id="CCXS01000001">
    <property type="protein sequence ID" value="CEG23812.1"/>
    <property type="molecule type" value="Genomic_DNA"/>
</dbReference>